<feature type="region of interest" description="Disordered" evidence="2">
    <location>
        <begin position="479"/>
        <end position="509"/>
    </location>
</feature>
<feature type="compositionally biased region" description="Basic residues" evidence="2">
    <location>
        <begin position="499"/>
        <end position="509"/>
    </location>
</feature>
<feature type="region of interest" description="Disordered" evidence="2">
    <location>
        <begin position="231"/>
        <end position="291"/>
    </location>
</feature>
<feature type="domain" description="J" evidence="3">
    <location>
        <begin position="13"/>
        <end position="74"/>
    </location>
</feature>
<protein>
    <recommendedName>
        <fullName evidence="3">J domain-containing protein</fullName>
    </recommendedName>
</protein>
<proteinExistence type="predicted"/>
<dbReference type="InterPro" id="IPR001623">
    <property type="entry name" value="DnaJ_domain"/>
</dbReference>
<evidence type="ECO:0000256" key="1">
    <source>
        <dbReference type="SAM" id="Coils"/>
    </source>
</evidence>
<dbReference type="InterPro" id="IPR036869">
    <property type="entry name" value="J_dom_sf"/>
</dbReference>
<evidence type="ECO:0000259" key="3">
    <source>
        <dbReference type="PROSITE" id="PS50076"/>
    </source>
</evidence>
<organism evidence="4">
    <name type="scientific">viral metagenome</name>
    <dbReference type="NCBI Taxonomy" id="1070528"/>
    <lineage>
        <taxon>unclassified sequences</taxon>
        <taxon>metagenomes</taxon>
        <taxon>organismal metagenomes</taxon>
    </lineage>
</organism>
<feature type="compositionally biased region" description="Pro residues" evidence="2">
    <location>
        <begin position="87"/>
        <end position="113"/>
    </location>
</feature>
<sequence length="509" mass="55599">MAQQGNPGTEQRDLYANLGVNKTATTEEIKKAYRKLALKHHPDKGGKAEKFQIISGAWDVLEHERTRLKYNADRELYLQRPAAAAAAPPPRPAAAAAPPPRPAAAAAAPPPRPAAAAAPTAEGATHANASRWEIEGVRLQSYRTYMNNPQMIETIRNLAGIIDATGGAAARGAAHRAHELLNEFEENYNLAKTIYSEEKTNNSFSRFHERVNRAQRLMDELTQEGLNLQARAQAAQAARPPTAQAARPSTAQAARPPTAQAARPPTAQAARPPTAQAARPPTAQAAEAAQAAQNARAAQAAQAAKNAKARIAKEVLAWRVIHMNLIHRERLEAEHREAVAQQQAAVLLAQQQAAAARTLAYKKKAEAERTLAAQKYAEAQRDSAAKRQEEAIIALARREAARVEAARAEAARAAAEAERRAEAARAEAERAEAASKRSYLQCAADWCCDAIGKCFTRGKNTRKRVTKYRERTGRIRADSDPYEKYSNWENNQHTEGGRRTRKNNKKSKK</sequence>
<dbReference type="PRINTS" id="PR00625">
    <property type="entry name" value="JDOMAIN"/>
</dbReference>
<dbReference type="Pfam" id="PF00226">
    <property type="entry name" value="DnaJ"/>
    <property type="match status" value="1"/>
</dbReference>
<dbReference type="EMBL" id="MN740731">
    <property type="protein sequence ID" value="QHS81219.1"/>
    <property type="molecule type" value="Genomic_DNA"/>
</dbReference>
<feature type="coiled-coil region" evidence="1">
    <location>
        <begin position="362"/>
        <end position="434"/>
    </location>
</feature>
<dbReference type="InterPro" id="IPR051100">
    <property type="entry name" value="DnaJ_subfamily_B/C"/>
</dbReference>
<evidence type="ECO:0000313" key="4">
    <source>
        <dbReference type="EMBL" id="QHS81219.1"/>
    </source>
</evidence>
<dbReference type="PANTHER" id="PTHR43908">
    <property type="entry name" value="AT29763P-RELATED"/>
    <property type="match status" value="1"/>
</dbReference>
<keyword evidence="1" id="KW-0175">Coiled coil</keyword>
<dbReference type="PROSITE" id="PS50076">
    <property type="entry name" value="DNAJ_2"/>
    <property type="match status" value="1"/>
</dbReference>
<accession>A0A6C0AN38</accession>
<dbReference type="SUPFAM" id="SSF46565">
    <property type="entry name" value="Chaperone J-domain"/>
    <property type="match status" value="1"/>
</dbReference>
<evidence type="ECO:0000256" key="2">
    <source>
        <dbReference type="SAM" id="MobiDB-lite"/>
    </source>
</evidence>
<dbReference type="PANTHER" id="PTHR43908:SF12">
    <property type="entry name" value="DNAJ DOMAIN, CHAPERONE J-DOMAIN SUPERFAMILY"/>
    <property type="match status" value="1"/>
</dbReference>
<dbReference type="Gene3D" id="1.10.287.110">
    <property type="entry name" value="DnaJ domain"/>
    <property type="match status" value="1"/>
</dbReference>
<dbReference type="SMART" id="SM00271">
    <property type="entry name" value="DnaJ"/>
    <property type="match status" value="1"/>
</dbReference>
<dbReference type="CDD" id="cd06257">
    <property type="entry name" value="DnaJ"/>
    <property type="match status" value="1"/>
</dbReference>
<name>A0A6C0AN38_9ZZZZ</name>
<dbReference type="AlphaFoldDB" id="A0A6C0AN38"/>
<reference evidence="4" key="1">
    <citation type="journal article" date="2020" name="Nature">
        <title>Giant virus diversity and host interactions through global metagenomics.</title>
        <authorList>
            <person name="Schulz F."/>
            <person name="Roux S."/>
            <person name="Paez-Espino D."/>
            <person name="Jungbluth S."/>
            <person name="Walsh D.A."/>
            <person name="Denef V.J."/>
            <person name="McMahon K.D."/>
            <person name="Konstantinidis K.T."/>
            <person name="Eloe-Fadrosh E.A."/>
            <person name="Kyrpides N.C."/>
            <person name="Woyke T."/>
        </authorList>
    </citation>
    <scope>NUCLEOTIDE SEQUENCE</scope>
    <source>
        <strain evidence="4">GVMAG-S-1101161-73</strain>
    </source>
</reference>
<feature type="region of interest" description="Disordered" evidence="2">
    <location>
        <begin position="82"/>
        <end position="129"/>
    </location>
</feature>